<feature type="region of interest" description="Disordered" evidence="1">
    <location>
        <begin position="154"/>
        <end position="212"/>
    </location>
</feature>
<name>A0AA91T0H0_CLALS</name>
<reference evidence="2 3" key="1">
    <citation type="submission" date="2017-04" db="EMBL/GenBank/DDBJ databases">
        <title>Draft genome of the yeast Clavispora lusitaniae type strain CBS 6936.</title>
        <authorList>
            <person name="Durrens P."/>
            <person name="Klopp C."/>
            <person name="Biteau N."/>
            <person name="Fitton-Ouhabi V."/>
            <person name="Dementhon K."/>
            <person name="Accoceberry I."/>
            <person name="Sherman D.J."/>
            <person name="Noel T."/>
        </authorList>
    </citation>
    <scope>NUCLEOTIDE SEQUENCE [LARGE SCALE GENOMIC DNA]</scope>
    <source>
        <strain evidence="2 3">CBS 6936</strain>
    </source>
</reference>
<dbReference type="Gene3D" id="3.30.70.330">
    <property type="match status" value="1"/>
</dbReference>
<proteinExistence type="predicted"/>
<dbReference type="InterPro" id="IPR035979">
    <property type="entry name" value="RBD_domain_sf"/>
</dbReference>
<comment type="caution">
    <text evidence="2">The sequence shown here is derived from an EMBL/GenBank/DDBJ whole genome shotgun (WGS) entry which is preliminary data.</text>
</comment>
<accession>A0AA91T0H0</accession>
<dbReference type="Proteomes" id="UP000195602">
    <property type="component" value="Unassembled WGS sequence"/>
</dbReference>
<dbReference type="SUPFAM" id="SSF54928">
    <property type="entry name" value="RNA-binding domain, RBD"/>
    <property type="match status" value="1"/>
</dbReference>
<feature type="compositionally biased region" description="Basic residues" evidence="1">
    <location>
        <begin position="28"/>
        <end position="38"/>
    </location>
</feature>
<dbReference type="AlphaFoldDB" id="A0AA91T0H0"/>
<organism evidence="2 3">
    <name type="scientific">Clavispora lusitaniae</name>
    <name type="common">Candida lusitaniae</name>
    <dbReference type="NCBI Taxonomy" id="36911"/>
    <lineage>
        <taxon>Eukaryota</taxon>
        <taxon>Fungi</taxon>
        <taxon>Dikarya</taxon>
        <taxon>Ascomycota</taxon>
        <taxon>Saccharomycotina</taxon>
        <taxon>Pichiomycetes</taxon>
        <taxon>Metschnikowiaceae</taxon>
        <taxon>Clavispora</taxon>
    </lineage>
</organism>
<gene>
    <name evidence="2" type="ORF">A9F13_15g00737</name>
</gene>
<feature type="region of interest" description="Disordered" evidence="1">
    <location>
        <begin position="1"/>
        <end position="52"/>
    </location>
</feature>
<sequence>MSGVLEQSLDEIIGSNKPRRRDGPARPPRSRGARRPPRGRPTGRPTGRTGIPRQILESAHGRPLLRLRNVHSELNGEDLSNLFLNVAPVDFVKFDPRDEAVAYVCFQSNFADNNAKAISRFDGKKAMGNTLIVENATSLADRIAPRAAAEPIALSKEAPRVRARKPKARKPRPAKKTAEDLDAELSAYMDGVTPTGGDSGAFAAQNNGEAMD</sequence>
<dbReference type="EMBL" id="LYUB02000015">
    <property type="protein sequence ID" value="OVF07099.1"/>
    <property type="molecule type" value="Genomic_DNA"/>
</dbReference>
<dbReference type="KEGG" id="clus:A9F13_15g00737"/>
<evidence type="ECO:0000313" key="3">
    <source>
        <dbReference type="Proteomes" id="UP000195602"/>
    </source>
</evidence>
<dbReference type="GO" id="GO:0003676">
    <property type="term" value="F:nucleic acid binding"/>
    <property type="evidence" value="ECO:0007669"/>
    <property type="project" value="InterPro"/>
</dbReference>
<dbReference type="InterPro" id="IPR012677">
    <property type="entry name" value="Nucleotide-bd_a/b_plait_sf"/>
</dbReference>
<feature type="compositionally biased region" description="Basic residues" evidence="1">
    <location>
        <begin position="161"/>
        <end position="175"/>
    </location>
</feature>
<evidence type="ECO:0000256" key="1">
    <source>
        <dbReference type="SAM" id="MobiDB-lite"/>
    </source>
</evidence>
<protein>
    <submittedName>
        <fullName evidence="2">RNA annealing protein</fullName>
    </submittedName>
</protein>
<evidence type="ECO:0000313" key="2">
    <source>
        <dbReference type="EMBL" id="OVF07099.1"/>
    </source>
</evidence>
<feature type="compositionally biased region" description="Low complexity" evidence="1">
    <location>
        <begin position="40"/>
        <end position="52"/>
    </location>
</feature>